<dbReference type="EMBL" id="JABEXW010000149">
    <property type="protein sequence ID" value="KAF4969797.1"/>
    <property type="molecule type" value="Genomic_DNA"/>
</dbReference>
<dbReference type="InterPro" id="IPR032675">
    <property type="entry name" value="LRR_dom_sf"/>
</dbReference>
<reference evidence="1" key="1">
    <citation type="journal article" date="2020" name="BMC Genomics">
        <title>Correction to: Identification and distribution of gene clusters required for synthesis of sphingolipid metabolism inhibitors in diverse species of the filamentous fungus Fusarium.</title>
        <authorList>
            <person name="Kim H.S."/>
            <person name="Lohmar J.M."/>
            <person name="Busman M."/>
            <person name="Brown D.W."/>
            <person name="Naumann T.A."/>
            <person name="Divon H.H."/>
            <person name="Lysoe E."/>
            <person name="Uhlig S."/>
            <person name="Proctor R.H."/>
        </authorList>
    </citation>
    <scope>NUCLEOTIDE SEQUENCE</scope>
    <source>
        <strain evidence="1">NRRL 20472</strain>
    </source>
</reference>
<name>A0A8H4XCB4_9HYPO</name>
<keyword evidence="2" id="KW-1185">Reference proteome</keyword>
<dbReference type="OrthoDB" id="5238783at2759"/>
<accession>A0A8H4XCB4</accession>
<dbReference type="Proteomes" id="UP000622797">
    <property type="component" value="Unassembled WGS sequence"/>
</dbReference>
<gene>
    <name evidence="1" type="ORF">FSARC_3022</name>
</gene>
<dbReference type="AlphaFoldDB" id="A0A8H4XCB4"/>
<proteinExistence type="predicted"/>
<evidence type="ECO:0000313" key="1">
    <source>
        <dbReference type="EMBL" id="KAF4969797.1"/>
    </source>
</evidence>
<organism evidence="1 2">
    <name type="scientific">Fusarium sarcochroum</name>
    <dbReference type="NCBI Taxonomy" id="1208366"/>
    <lineage>
        <taxon>Eukaryota</taxon>
        <taxon>Fungi</taxon>
        <taxon>Dikarya</taxon>
        <taxon>Ascomycota</taxon>
        <taxon>Pezizomycotina</taxon>
        <taxon>Sordariomycetes</taxon>
        <taxon>Hypocreomycetidae</taxon>
        <taxon>Hypocreales</taxon>
        <taxon>Nectriaceae</taxon>
        <taxon>Fusarium</taxon>
        <taxon>Fusarium lateritium species complex</taxon>
    </lineage>
</organism>
<sequence>MPLPAGTSTVESLVLDQAATSQNGISDLVLACLSLKSLKLNFDQTIIRVSNKELTRIPLHHATTLEELDMRFDNNAMLGFDDDVFGDGMIFLADCYRHLTKLKTLGMGLEHLFEQDAWYSMMGKDIVTSRLPNSLEYLKLYCARIPAKYAENRQVMESGLPGIVALLEGTGPQGRLNKLKVIDAKMALFDDPGLEDISRIKTLARDRGVTFIFRDFNAPPDSDIEMS</sequence>
<evidence type="ECO:0000313" key="2">
    <source>
        <dbReference type="Proteomes" id="UP000622797"/>
    </source>
</evidence>
<comment type="caution">
    <text evidence="1">The sequence shown here is derived from an EMBL/GenBank/DDBJ whole genome shotgun (WGS) entry which is preliminary data.</text>
</comment>
<dbReference type="Gene3D" id="3.80.10.10">
    <property type="entry name" value="Ribonuclease Inhibitor"/>
    <property type="match status" value="1"/>
</dbReference>
<protein>
    <submittedName>
        <fullName evidence="1">Uncharacterized protein</fullName>
    </submittedName>
</protein>
<reference evidence="1" key="2">
    <citation type="submission" date="2020-05" db="EMBL/GenBank/DDBJ databases">
        <authorList>
            <person name="Kim H.-S."/>
            <person name="Proctor R.H."/>
            <person name="Brown D.W."/>
        </authorList>
    </citation>
    <scope>NUCLEOTIDE SEQUENCE</scope>
    <source>
        <strain evidence="1">NRRL 20472</strain>
    </source>
</reference>